<keyword evidence="2" id="KW-1185">Reference proteome</keyword>
<dbReference type="SUPFAM" id="SSF74650">
    <property type="entry name" value="Galactose mutarotase-like"/>
    <property type="match status" value="1"/>
</dbReference>
<sequence>MNTSLQITNDRASLSATLKGGCITSYSIQTSESDLEILRSFGQRNKASFPLIPYSNRIKEGRFSFEGKQYQLPLNFGKHPHSIHGVGWQENWQLIEHEANHIIMELYHPGTTWPFPFKARQIIKLNGADLYNEIQLTNLASKSMPAGLGMHPYFPRHGKAFLTAEVGQVWQTNETGLPIERKNCPPNWNLSAGVNVDKLHCDNQFDPWSRTAFIHWPKKNTSLSLTSSEDLNRLVVYAPENENFFCVEPTSHITDAFNNTSLGKFPQETGMRVLAPNETWTVWMTLSPKQE</sequence>
<evidence type="ECO:0000313" key="1">
    <source>
        <dbReference type="EMBL" id="MFD2207048.1"/>
    </source>
</evidence>
<name>A0ABW5BQC8_9PROT</name>
<dbReference type="EMBL" id="JBHUII010000010">
    <property type="protein sequence ID" value="MFD2207048.1"/>
    <property type="molecule type" value="Genomic_DNA"/>
</dbReference>
<dbReference type="Gene3D" id="2.70.98.10">
    <property type="match status" value="1"/>
</dbReference>
<evidence type="ECO:0000313" key="2">
    <source>
        <dbReference type="Proteomes" id="UP001597294"/>
    </source>
</evidence>
<dbReference type="Pfam" id="PF01263">
    <property type="entry name" value="Aldose_epim"/>
    <property type="match status" value="1"/>
</dbReference>
<dbReference type="RefSeq" id="WP_380253293.1">
    <property type="nucleotide sequence ID" value="NZ_JBHUII010000010.1"/>
</dbReference>
<dbReference type="CDD" id="cd09021">
    <property type="entry name" value="Aldose_epim_Ec_YphB"/>
    <property type="match status" value="1"/>
</dbReference>
<dbReference type="InterPro" id="IPR014718">
    <property type="entry name" value="GH-type_carb-bd"/>
</dbReference>
<organism evidence="1 2">
    <name type="scientific">Kiloniella antarctica</name>
    <dbReference type="NCBI Taxonomy" id="1550907"/>
    <lineage>
        <taxon>Bacteria</taxon>
        <taxon>Pseudomonadati</taxon>
        <taxon>Pseudomonadota</taxon>
        <taxon>Alphaproteobacteria</taxon>
        <taxon>Rhodospirillales</taxon>
        <taxon>Kiloniellaceae</taxon>
        <taxon>Kiloniella</taxon>
    </lineage>
</organism>
<gene>
    <name evidence="1" type="ORF">ACFSKO_15580</name>
</gene>
<protein>
    <submittedName>
        <fullName evidence="1">Aldose 1-epimerase</fullName>
    </submittedName>
</protein>
<reference evidence="2" key="1">
    <citation type="journal article" date="2019" name="Int. J. Syst. Evol. Microbiol.">
        <title>The Global Catalogue of Microorganisms (GCM) 10K type strain sequencing project: providing services to taxonomists for standard genome sequencing and annotation.</title>
        <authorList>
            <consortium name="The Broad Institute Genomics Platform"/>
            <consortium name="The Broad Institute Genome Sequencing Center for Infectious Disease"/>
            <person name="Wu L."/>
            <person name="Ma J."/>
        </authorList>
    </citation>
    <scope>NUCLEOTIDE SEQUENCE [LARGE SCALE GENOMIC DNA]</scope>
    <source>
        <strain evidence="2">CGMCC 4.7192</strain>
    </source>
</reference>
<proteinExistence type="predicted"/>
<comment type="caution">
    <text evidence="1">The sequence shown here is derived from an EMBL/GenBank/DDBJ whole genome shotgun (WGS) entry which is preliminary data.</text>
</comment>
<accession>A0ABW5BQC8</accession>
<dbReference type="InterPro" id="IPR011013">
    <property type="entry name" value="Gal_mutarotase_sf_dom"/>
</dbReference>
<dbReference type="InterPro" id="IPR008183">
    <property type="entry name" value="Aldose_1/G6P_1-epimerase"/>
</dbReference>
<dbReference type="Proteomes" id="UP001597294">
    <property type="component" value="Unassembled WGS sequence"/>
</dbReference>